<feature type="transmembrane region" description="Helical" evidence="5">
    <location>
        <begin position="55"/>
        <end position="74"/>
    </location>
</feature>
<evidence type="ECO:0000313" key="8">
    <source>
        <dbReference type="Proteomes" id="UP000437736"/>
    </source>
</evidence>
<evidence type="ECO:0000259" key="6">
    <source>
        <dbReference type="PROSITE" id="PS50850"/>
    </source>
</evidence>
<dbReference type="InterPro" id="IPR005829">
    <property type="entry name" value="Sugar_transporter_CS"/>
</dbReference>
<name>A0ABW9QUS8_9ACTN</name>
<keyword evidence="4 5" id="KW-0472">Membrane</keyword>
<dbReference type="InterPro" id="IPR036259">
    <property type="entry name" value="MFS_trans_sf"/>
</dbReference>
<feature type="domain" description="Major facilitator superfamily (MFS) profile" evidence="6">
    <location>
        <begin position="1"/>
        <end position="107"/>
    </location>
</feature>
<keyword evidence="3 5" id="KW-1133">Transmembrane helix</keyword>
<sequence length="107" mass="11030">MDSTVVNVAFPDIRTAFPHSSLGDVSWVLNAYNVVFAGLLVLSGRLADLFGRKRLFLAGLVLFAATSGLCAAATSVPMLIAFRVAQGAGAALVVPTSLAIVVHASSK</sequence>
<proteinExistence type="predicted"/>
<dbReference type="PANTHER" id="PTHR42718:SF48">
    <property type="entry name" value="CONSERVED TWO-DOMAIN MEMBRANE PROTEIN-RELATED"/>
    <property type="match status" value="1"/>
</dbReference>
<evidence type="ECO:0000313" key="7">
    <source>
        <dbReference type="EMBL" id="MST33610.1"/>
    </source>
</evidence>
<feature type="transmembrane region" description="Helical" evidence="5">
    <location>
        <begin position="25"/>
        <end position="43"/>
    </location>
</feature>
<dbReference type="PROSITE" id="PS50850">
    <property type="entry name" value="MFS"/>
    <property type="match status" value="1"/>
</dbReference>
<keyword evidence="2 5" id="KW-0812">Transmembrane</keyword>
<evidence type="ECO:0000256" key="2">
    <source>
        <dbReference type="ARBA" id="ARBA00022692"/>
    </source>
</evidence>
<dbReference type="EMBL" id="WJHE01000662">
    <property type="protein sequence ID" value="MST33610.1"/>
    <property type="molecule type" value="Genomic_DNA"/>
</dbReference>
<accession>A0ABW9QUS8</accession>
<organism evidence="7 8">
    <name type="scientific">Acidiferrimicrobium australe</name>
    <dbReference type="NCBI Taxonomy" id="2664430"/>
    <lineage>
        <taxon>Bacteria</taxon>
        <taxon>Bacillati</taxon>
        <taxon>Actinomycetota</taxon>
        <taxon>Acidimicrobiia</taxon>
        <taxon>Acidimicrobiales</taxon>
        <taxon>Acidimicrobiaceae</taxon>
        <taxon>Acidiferrimicrobium</taxon>
    </lineage>
</organism>
<feature type="transmembrane region" description="Helical" evidence="5">
    <location>
        <begin position="80"/>
        <end position="102"/>
    </location>
</feature>
<evidence type="ECO:0000256" key="3">
    <source>
        <dbReference type="ARBA" id="ARBA00022989"/>
    </source>
</evidence>
<dbReference type="SUPFAM" id="SSF103473">
    <property type="entry name" value="MFS general substrate transporter"/>
    <property type="match status" value="1"/>
</dbReference>
<evidence type="ECO:0000256" key="5">
    <source>
        <dbReference type="SAM" id="Phobius"/>
    </source>
</evidence>
<comment type="caution">
    <text evidence="7">The sequence shown here is derived from an EMBL/GenBank/DDBJ whole genome shotgun (WGS) entry which is preliminary data.</text>
</comment>
<evidence type="ECO:0000256" key="1">
    <source>
        <dbReference type="ARBA" id="ARBA00004651"/>
    </source>
</evidence>
<dbReference type="InterPro" id="IPR011701">
    <property type="entry name" value="MFS"/>
</dbReference>
<keyword evidence="8" id="KW-1185">Reference proteome</keyword>
<protein>
    <submittedName>
        <fullName evidence="7">MFS transporter</fullName>
    </submittedName>
</protein>
<dbReference type="PROSITE" id="PS00216">
    <property type="entry name" value="SUGAR_TRANSPORT_1"/>
    <property type="match status" value="1"/>
</dbReference>
<dbReference type="Proteomes" id="UP000437736">
    <property type="component" value="Unassembled WGS sequence"/>
</dbReference>
<dbReference type="Pfam" id="PF07690">
    <property type="entry name" value="MFS_1"/>
    <property type="match status" value="1"/>
</dbReference>
<reference evidence="7 8" key="1">
    <citation type="submission" date="2019-11" db="EMBL/GenBank/DDBJ databases">
        <title>Acidiferrimicrobium australis gen. nov., sp. nov., an acidophilic and obligately heterotrophic, member of the Actinobacteria that catalyses dissimilatory oxido- reduction of iron isolated from metal-rich acidic water in Chile.</title>
        <authorList>
            <person name="Gonzalez D."/>
            <person name="Huber K."/>
            <person name="Hedrich S."/>
            <person name="Rojas-Villalobos C."/>
            <person name="Quatrini R."/>
            <person name="Dinamarca M.A."/>
            <person name="Schwarz A."/>
            <person name="Canales C."/>
            <person name="Nancucheo I."/>
        </authorList>
    </citation>
    <scope>NUCLEOTIDE SEQUENCE [LARGE SCALE GENOMIC DNA]</scope>
    <source>
        <strain evidence="7 8">USS-CCA1</strain>
    </source>
</reference>
<evidence type="ECO:0000256" key="4">
    <source>
        <dbReference type="ARBA" id="ARBA00023136"/>
    </source>
</evidence>
<dbReference type="Gene3D" id="1.20.1720.10">
    <property type="entry name" value="Multidrug resistance protein D"/>
    <property type="match status" value="1"/>
</dbReference>
<feature type="non-terminal residue" evidence="7">
    <location>
        <position position="107"/>
    </location>
</feature>
<gene>
    <name evidence="7" type="ORF">GHK86_12875</name>
</gene>
<dbReference type="InterPro" id="IPR020846">
    <property type="entry name" value="MFS_dom"/>
</dbReference>
<dbReference type="PANTHER" id="PTHR42718">
    <property type="entry name" value="MAJOR FACILITATOR SUPERFAMILY MULTIDRUG TRANSPORTER MFSC"/>
    <property type="match status" value="1"/>
</dbReference>
<comment type="subcellular location">
    <subcellularLocation>
        <location evidence="1">Cell membrane</location>
        <topology evidence="1">Multi-pass membrane protein</topology>
    </subcellularLocation>
</comment>